<dbReference type="GO" id="GO:0005886">
    <property type="term" value="C:plasma membrane"/>
    <property type="evidence" value="ECO:0007669"/>
    <property type="project" value="UniProtKB-SubCell"/>
</dbReference>
<feature type="transmembrane region" description="Helical" evidence="6">
    <location>
        <begin position="249"/>
        <end position="270"/>
    </location>
</feature>
<comment type="caution">
    <text evidence="7">The sequence shown here is derived from an EMBL/GenBank/DDBJ whole genome shotgun (WGS) entry which is preliminary data.</text>
</comment>
<protein>
    <recommendedName>
        <fullName evidence="9">Major facilitator superfamily transporter</fullName>
    </recommendedName>
</protein>
<feature type="transmembrane region" description="Helical" evidence="6">
    <location>
        <begin position="151"/>
        <end position="177"/>
    </location>
</feature>
<comment type="subcellular location">
    <subcellularLocation>
        <location evidence="1">Cell membrane</location>
        <topology evidence="1">Multi-pass membrane protein</topology>
    </subcellularLocation>
</comment>
<evidence type="ECO:0000256" key="5">
    <source>
        <dbReference type="ARBA" id="ARBA00023136"/>
    </source>
</evidence>
<dbReference type="STRING" id="1108045.GORHZ_191_00470"/>
<feature type="transmembrane region" description="Helical" evidence="6">
    <location>
        <begin position="225"/>
        <end position="242"/>
    </location>
</feature>
<evidence type="ECO:0000256" key="4">
    <source>
        <dbReference type="ARBA" id="ARBA00022989"/>
    </source>
</evidence>
<reference evidence="7 8" key="1">
    <citation type="submission" date="2012-08" db="EMBL/GenBank/DDBJ databases">
        <title>Whole genome shotgun sequence of Gordonia rhizosphera NBRC 16068.</title>
        <authorList>
            <person name="Takarada H."/>
            <person name="Isaki S."/>
            <person name="Hosoyama A."/>
            <person name="Tsuchikane K."/>
            <person name="Katsumata H."/>
            <person name="Baba S."/>
            <person name="Ohji S."/>
            <person name="Yamazaki S."/>
            <person name="Fujita N."/>
        </authorList>
    </citation>
    <scope>NUCLEOTIDE SEQUENCE [LARGE SCALE GENOMIC DNA]</scope>
    <source>
        <strain evidence="7 8">NBRC 16068</strain>
    </source>
</reference>
<evidence type="ECO:0000256" key="6">
    <source>
        <dbReference type="SAM" id="Phobius"/>
    </source>
</evidence>
<dbReference type="GO" id="GO:0022857">
    <property type="term" value="F:transmembrane transporter activity"/>
    <property type="evidence" value="ECO:0007669"/>
    <property type="project" value="InterPro"/>
</dbReference>
<feature type="transmembrane region" description="Helical" evidence="6">
    <location>
        <begin position="61"/>
        <end position="81"/>
    </location>
</feature>
<keyword evidence="3 6" id="KW-0812">Transmembrane</keyword>
<keyword evidence="5 6" id="KW-0472">Membrane</keyword>
<dbReference type="InterPro" id="IPR036259">
    <property type="entry name" value="MFS_trans_sf"/>
</dbReference>
<dbReference type="PANTHER" id="PTHR23513:SF17">
    <property type="entry name" value="MEMBRANE PROTEIN"/>
    <property type="match status" value="1"/>
</dbReference>
<dbReference type="SUPFAM" id="SSF103473">
    <property type="entry name" value="MFS general substrate transporter"/>
    <property type="match status" value="1"/>
</dbReference>
<dbReference type="InterPro" id="IPR011701">
    <property type="entry name" value="MFS"/>
</dbReference>
<name>K6V9C6_9ACTN</name>
<evidence type="ECO:0000256" key="2">
    <source>
        <dbReference type="ARBA" id="ARBA00022475"/>
    </source>
</evidence>
<evidence type="ECO:0000256" key="3">
    <source>
        <dbReference type="ARBA" id="ARBA00022692"/>
    </source>
</evidence>
<feature type="transmembrane region" description="Helical" evidence="6">
    <location>
        <begin position="401"/>
        <end position="421"/>
    </location>
</feature>
<keyword evidence="8" id="KW-1185">Reference proteome</keyword>
<evidence type="ECO:0000313" key="8">
    <source>
        <dbReference type="Proteomes" id="UP000008363"/>
    </source>
</evidence>
<evidence type="ECO:0008006" key="9">
    <source>
        <dbReference type="Google" id="ProtNLM"/>
    </source>
</evidence>
<dbReference type="Pfam" id="PF07690">
    <property type="entry name" value="MFS_1"/>
    <property type="match status" value="1"/>
</dbReference>
<dbReference type="eggNOG" id="COG2814">
    <property type="taxonomic scope" value="Bacteria"/>
</dbReference>
<keyword evidence="2" id="KW-1003">Cell membrane</keyword>
<accession>K6V9C6</accession>
<gene>
    <name evidence="7" type="ORF">GORHZ_191_00470</name>
</gene>
<dbReference type="AlphaFoldDB" id="K6V9C6"/>
<dbReference type="RefSeq" id="WP_006337485.1">
    <property type="nucleotide sequence ID" value="NZ_BAHC01000191.1"/>
</dbReference>
<dbReference type="Gene3D" id="1.20.1250.20">
    <property type="entry name" value="MFS general substrate transporter like domains"/>
    <property type="match status" value="1"/>
</dbReference>
<feature type="transmembrane region" description="Helical" evidence="6">
    <location>
        <begin position="189"/>
        <end position="210"/>
    </location>
</feature>
<sequence length="444" mass="45313">MTSAPPHDSRGVRGFINSLGHSPGLGRLLAVRLTSQITDGVFQAALFGAILFNPERHSDPLAVAGGLAVLLLPYSLIGPFAGALLDHWDRRNVLMYANILRAVMIGLVSISIATGASDTVVLIGALAVTGASRFVASGLSAGLPHVAHHDVIVATNALFTTLGAGMLAVGAGIVALLRLLFGPDNTGSATTTLAGVAIALVSAAIAHGFARLELGPDEPDDPGRSALHAVSVGLLHGARAVVRSRTVSAALSAIGAHRLVFGMNTLMLLVMSKHAGGGDGLLGVGVVAGFTAGGAFLAAVVTPYSVERFGRRRTLCIALAVGAVAEISLLTFHAVVICIAAFALGLIGQIAKLCGDFSMQVDTSDMVRGQVFSVQDAVFNIAYVASVTLAAFAIPVDGKSVGLPILGMVLYLIGATVVRVLHPPHHPGHHHVTDPRIGANGHPG</sequence>
<dbReference type="Proteomes" id="UP000008363">
    <property type="component" value="Unassembled WGS sequence"/>
</dbReference>
<proteinExistence type="predicted"/>
<evidence type="ECO:0000256" key="1">
    <source>
        <dbReference type="ARBA" id="ARBA00004651"/>
    </source>
</evidence>
<dbReference type="PANTHER" id="PTHR23513">
    <property type="entry name" value="INTEGRAL MEMBRANE EFFLUX PROTEIN-RELATED"/>
    <property type="match status" value="1"/>
</dbReference>
<dbReference type="EMBL" id="BAHC01000191">
    <property type="protein sequence ID" value="GAB92788.1"/>
    <property type="molecule type" value="Genomic_DNA"/>
</dbReference>
<feature type="transmembrane region" description="Helical" evidence="6">
    <location>
        <begin position="318"/>
        <end position="351"/>
    </location>
</feature>
<evidence type="ECO:0000313" key="7">
    <source>
        <dbReference type="EMBL" id="GAB92788.1"/>
    </source>
</evidence>
<organism evidence="7 8">
    <name type="scientific">Gordonia rhizosphera NBRC 16068</name>
    <dbReference type="NCBI Taxonomy" id="1108045"/>
    <lineage>
        <taxon>Bacteria</taxon>
        <taxon>Bacillati</taxon>
        <taxon>Actinomycetota</taxon>
        <taxon>Actinomycetes</taxon>
        <taxon>Mycobacteriales</taxon>
        <taxon>Gordoniaceae</taxon>
        <taxon>Gordonia</taxon>
    </lineage>
</organism>
<feature type="transmembrane region" description="Helical" evidence="6">
    <location>
        <begin position="371"/>
        <end position="394"/>
    </location>
</feature>
<feature type="transmembrane region" description="Helical" evidence="6">
    <location>
        <begin position="282"/>
        <end position="306"/>
    </location>
</feature>
<keyword evidence="4 6" id="KW-1133">Transmembrane helix</keyword>